<dbReference type="AlphaFoldDB" id="A0A1C6W5X0"/>
<organism evidence="5 6">
    <name type="scientific">Micromonospora peucetia</name>
    <dbReference type="NCBI Taxonomy" id="47871"/>
    <lineage>
        <taxon>Bacteria</taxon>
        <taxon>Bacillati</taxon>
        <taxon>Actinomycetota</taxon>
        <taxon>Actinomycetes</taxon>
        <taxon>Micromonosporales</taxon>
        <taxon>Micromonosporaceae</taxon>
        <taxon>Micromonospora</taxon>
    </lineage>
</organism>
<evidence type="ECO:0000256" key="1">
    <source>
        <dbReference type="ARBA" id="ARBA00010062"/>
    </source>
</evidence>
<dbReference type="PANTHER" id="PTHR30483:SF6">
    <property type="entry name" value="PERIPLASMIC BINDING PROTEIN OF ABC TRANSPORTER FOR NATURAL AMINO ACIDS"/>
    <property type="match status" value="1"/>
</dbReference>
<keyword evidence="2 3" id="KW-0732">Signal</keyword>
<evidence type="ECO:0000313" key="5">
    <source>
        <dbReference type="EMBL" id="SCL73590.1"/>
    </source>
</evidence>
<dbReference type="InterPro" id="IPR028082">
    <property type="entry name" value="Peripla_BP_I"/>
</dbReference>
<dbReference type="Proteomes" id="UP000199343">
    <property type="component" value="Unassembled WGS sequence"/>
</dbReference>
<dbReference type="Pfam" id="PF13458">
    <property type="entry name" value="Peripla_BP_6"/>
    <property type="match status" value="1"/>
</dbReference>
<dbReference type="Gene3D" id="3.40.50.2300">
    <property type="match status" value="2"/>
</dbReference>
<dbReference type="InterPro" id="IPR028081">
    <property type="entry name" value="Leu-bd"/>
</dbReference>
<dbReference type="PROSITE" id="PS51257">
    <property type="entry name" value="PROKAR_LIPOPROTEIN"/>
    <property type="match status" value="1"/>
</dbReference>
<dbReference type="InterPro" id="IPR051010">
    <property type="entry name" value="BCAA_transport"/>
</dbReference>
<reference evidence="5 6" key="1">
    <citation type="submission" date="2016-06" db="EMBL/GenBank/DDBJ databases">
        <authorList>
            <person name="Kjaerup R.B."/>
            <person name="Dalgaard T.S."/>
            <person name="Juul-Madsen H.R."/>
        </authorList>
    </citation>
    <scope>NUCLEOTIDE SEQUENCE [LARGE SCALE GENOMIC DNA]</scope>
    <source>
        <strain evidence="5 6">DSM 43363</strain>
    </source>
</reference>
<dbReference type="CDD" id="cd20014">
    <property type="entry name" value="PBP1_RPA0668_benzoate-like"/>
    <property type="match status" value="1"/>
</dbReference>
<protein>
    <submittedName>
        <fullName evidence="5">Amino acid/amide ABC transporter substrate-binding protein, HAAT family</fullName>
    </submittedName>
</protein>
<feature type="domain" description="Leucine-binding protein" evidence="4">
    <location>
        <begin position="39"/>
        <end position="382"/>
    </location>
</feature>
<evidence type="ECO:0000313" key="6">
    <source>
        <dbReference type="Proteomes" id="UP000199343"/>
    </source>
</evidence>
<dbReference type="PANTHER" id="PTHR30483">
    <property type="entry name" value="LEUCINE-SPECIFIC-BINDING PROTEIN"/>
    <property type="match status" value="1"/>
</dbReference>
<evidence type="ECO:0000259" key="4">
    <source>
        <dbReference type="Pfam" id="PF13458"/>
    </source>
</evidence>
<dbReference type="SUPFAM" id="SSF53822">
    <property type="entry name" value="Periplasmic binding protein-like I"/>
    <property type="match status" value="1"/>
</dbReference>
<evidence type="ECO:0000256" key="2">
    <source>
        <dbReference type="ARBA" id="ARBA00022729"/>
    </source>
</evidence>
<accession>A0A1C6W5X0</accession>
<dbReference type="STRING" id="47871.GA0070608_5893"/>
<evidence type="ECO:0000256" key="3">
    <source>
        <dbReference type="SAM" id="SignalP"/>
    </source>
</evidence>
<feature type="chain" id="PRO_5008749348" evidence="3">
    <location>
        <begin position="24"/>
        <end position="398"/>
    </location>
</feature>
<name>A0A1C6W5X0_9ACTN</name>
<proteinExistence type="inferred from homology"/>
<gene>
    <name evidence="5" type="ORF">GA0070608_5893</name>
</gene>
<feature type="signal peptide" evidence="3">
    <location>
        <begin position="1"/>
        <end position="23"/>
    </location>
</feature>
<sequence>MIRRRPVTRLLATVAAATMLAAAAGCSGSSLDDSTAAGSIRIGLLVPQSGPYKAIGDDLVKGWQLYLDTHDGKLGGHRVQVVTADEAEGKQSALNAARKLLDKDKVAVIAGTGSADAVESIKTLVTERKTPFVGTGGRPSTLTDVSYIWHTSWLSRETGQAIAEHVRTTVDGPVYVIGPDYQGGYDQIGGFVDTFVKAGGKLANDDGKPAWTPWPGTTNFLPYLNKITSSGAKAVYCFYAGTMAVDFVKQYEQAGLKGKVPLYGAGFLTEGSVLAAQGAAADGVQTVLNYAANLDNAANRAFAPAYQQKHQTAPNLYNVTGYDAALVLAAAIAAAGDKPTSESINAAIGKLGAIDSPRGQWRFGASHSPIQPWYLRKVQNDGRARANVVVQNLTTLGS</sequence>
<comment type="similarity">
    <text evidence="1">Belongs to the leucine-binding protein family.</text>
</comment>
<dbReference type="EMBL" id="FMIC01000002">
    <property type="protein sequence ID" value="SCL73590.1"/>
    <property type="molecule type" value="Genomic_DNA"/>
</dbReference>